<feature type="transmembrane region" description="Helical" evidence="1">
    <location>
        <begin position="75"/>
        <end position="98"/>
    </location>
</feature>
<keyword evidence="1" id="KW-0472">Membrane</keyword>
<keyword evidence="1" id="KW-1133">Transmembrane helix</keyword>
<evidence type="ECO:0000256" key="1">
    <source>
        <dbReference type="SAM" id="Phobius"/>
    </source>
</evidence>
<keyword evidence="1" id="KW-0812">Transmembrane</keyword>
<dbReference type="AlphaFoldDB" id="A0A6G1QZ14"/>
<name>A0A6G1QZ14_CHAAH</name>
<protein>
    <recommendedName>
        <fullName evidence="4">G-protein coupled receptors family 1 profile domain-containing protein</fullName>
    </recommendedName>
</protein>
<reference evidence="3" key="2">
    <citation type="submission" date="2019-02" db="EMBL/GenBank/DDBJ databases">
        <title>Opniocepnalus argus Var Kimnra genome.</title>
        <authorList>
            <person name="Zhou C."/>
            <person name="Xiao S."/>
        </authorList>
    </citation>
    <scope>NUCLEOTIDE SEQUENCE [LARGE SCALE GENOMIC DNA]</scope>
</reference>
<reference evidence="2 3" key="1">
    <citation type="submission" date="2019-02" db="EMBL/GenBank/DDBJ databases">
        <title>Opniocepnalus argus genome.</title>
        <authorList>
            <person name="Zhou C."/>
            <person name="Xiao S."/>
        </authorList>
    </citation>
    <scope>NUCLEOTIDE SEQUENCE [LARGE SCALE GENOMIC DNA]</scope>
    <source>
        <strain evidence="2">OARG1902GOOAL</strain>
        <tissue evidence="2">Muscle</tissue>
    </source>
</reference>
<evidence type="ECO:0000313" key="3">
    <source>
        <dbReference type="Proteomes" id="UP000503349"/>
    </source>
</evidence>
<organism evidence="2 3">
    <name type="scientific">Channa argus</name>
    <name type="common">Northern snakehead</name>
    <name type="synonym">Ophicephalus argus</name>
    <dbReference type="NCBI Taxonomy" id="215402"/>
    <lineage>
        <taxon>Eukaryota</taxon>
        <taxon>Metazoa</taxon>
        <taxon>Chordata</taxon>
        <taxon>Craniata</taxon>
        <taxon>Vertebrata</taxon>
        <taxon>Euteleostomi</taxon>
        <taxon>Actinopterygii</taxon>
        <taxon>Neopterygii</taxon>
        <taxon>Teleostei</taxon>
        <taxon>Neoteleostei</taxon>
        <taxon>Acanthomorphata</taxon>
        <taxon>Anabantaria</taxon>
        <taxon>Anabantiformes</taxon>
        <taxon>Channoidei</taxon>
        <taxon>Channidae</taxon>
        <taxon>Channa</taxon>
    </lineage>
</organism>
<proteinExistence type="predicted"/>
<dbReference type="Proteomes" id="UP000503349">
    <property type="component" value="Chromosome 1"/>
</dbReference>
<evidence type="ECO:0008006" key="4">
    <source>
        <dbReference type="Google" id="ProtNLM"/>
    </source>
</evidence>
<sequence length="165" mass="18470">METSVVVCFVFWAPSLFWLFRVTSFVEVMSTEINIIIVYILLLLPFPLLMFFLVGTLKFLSAASSIPPDEKHRTVAVLVLVLLIYTLMILPYIIWSLATGPTPNAVTFTLRTIIHLIPLASIGVYFFLRKGAVDKLLASVCRCRMDHSEISSRVNDDTGITVSSV</sequence>
<feature type="transmembrane region" description="Helical" evidence="1">
    <location>
        <begin position="110"/>
        <end position="128"/>
    </location>
</feature>
<keyword evidence="3" id="KW-1185">Reference proteome</keyword>
<accession>A0A6G1QZ14</accession>
<evidence type="ECO:0000313" key="2">
    <source>
        <dbReference type="EMBL" id="KAF3707882.1"/>
    </source>
</evidence>
<gene>
    <name evidence="2" type="ORF">EXN66_Car001055</name>
</gene>
<dbReference type="EMBL" id="CM015712">
    <property type="protein sequence ID" value="KAF3707882.1"/>
    <property type="molecule type" value="Genomic_DNA"/>
</dbReference>
<feature type="transmembrane region" description="Helical" evidence="1">
    <location>
        <begin position="34"/>
        <end position="54"/>
    </location>
</feature>
<dbReference type="SUPFAM" id="SSF81321">
    <property type="entry name" value="Family A G protein-coupled receptor-like"/>
    <property type="match status" value="1"/>
</dbReference>